<name>A0ABN8LRW7_9CNID</name>
<reference evidence="2 3" key="1">
    <citation type="submission" date="2022-05" db="EMBL/GenBank/DDBJ databases">
        <authorList>
            <consortium name="Genoscope - CEA"/>
            <person name="William W."/>
        </authorList>
    </citation>
    <scope>NUCLEOTIDE SEQUENCE [LARGE SCALE GENOMIC DNA]</scope>
</reference>
<protein>
    <submittedName>
        <fullName evidence="2">Uncharacterized protein</fullName>
    </submittedName>
</protein>
<dbReference type="Proteomes" id="UP001159427">
    <property type="component" value="Unassembled WGS sequence"/>
</dbReference>
<feature type="region of interest" description="Disordered" evidence="1">
    <location>
        <begin position="14"/>
        <end position="45"/>
    </location>
</feature>
<proteinExistence type="predicted"/>
<gene>
    <name evidence="2" type="ORF">PEVE_00002015</name>
</gene>
<dbReference type="EMBL" id="CALNXI010000111">
    <property type="protein sequence ID" value="CAH3019264.1"/>
    <property type="molecule type" value="Genomic_DNA"/>
</dbReference>
<accession>A0ABN8LRW7</accession>
<evidence type="ECO:0000313" key="2">
    <source>
        <dbReference type="EMBL" id="CAH3019264.1"/>
    </source>
</evidence>
<organism evidence="2 3">
    <name type="scientific">Porites evermanni</name>
    <dbReference type="NCBI Taxonomy" id="104178"/>
    <lineage>
        <taxon>Eukaryota</taxon>
        <taxon>Metazoa</taxon>
        <taxon>Cnidaria</taxon>
        <taxon>Anthozoa</taxon>
        <taxon>Hexacorallia</taxon>
        <taxon>Scleractinia</taxon>
        <taxon>Fungiina</taxon>
        <taxon>Poritidae</taxon>
        <taxon>Porites</taxon>
    </lineage>
</organism>
<evidence type="ECO:0000256" key="1">
    <source>
        <dbReference type="SAM" id="MobiDB-lite"/>
    </source>
</evidence>
<sequence length="188" mass="20918">MDCNSRRAHLCLGSSPPSLQHKGPVVNESVRNIDNPSDEADAKTSETIPQCSDIFVLRKNVNLVRQQKSLLEITSVRNFLTPKEFVVTVRFGSEHVRNLSSPSIECYADAPVEFEMLDGQDAYFPSPEKLLLVEKRILESEFNAFVDSEKTGKGKIPLKPMELSQRLHSCDASGQFGTSPNQVPPMNV</sequence>
<evidence type="ECO:0000313" key="3">
    <source>
        <dbReference type="Proteomes" id="UP001159427"/>
    </source>
</evidence>
<keyword evidence="3" id="KW-1185">Reference proteome</keyword>
<comment type="caution">
    <text evidence="2">The sequence shown here is derived from an EMBL/GenBank/DDBJ whole genome shotgun (WGS) entry which is preliminary data.</text>
</comment>
<feature type="non-terminal residue" evidence="2">
    <location>
        <position position="188"/>
    </location>
</feature>